<evidence type="ECO:0000256" key="1">
    <source>
        <dbReference type="ARBA" id="ARBA00006432"/>
    </source>
</evidence>
<dbReference type="InterPro" id="IPR045851">
    <property type="entry name" value="AMP-bd_C_sf"/>
</dbReference>
<dbReference type="GO" id="GO:0016405">
    <property type="term" value="F:CoA-ligase activity"/>
    <property type="evidence" value="ECO:0007669"/>
    <property type="project" value="UniProtKB-ARBA"/>
</dbReference>
<dbReference type="GO" id="GO:0004321">
    <property type="term" value="F:fatty-acyl-CoA synthase activity"/>
    <property type="evidence" value="ECO:0007669"/>
    <property type="project" value="TreeGrafter"/>
</dbReference>
<dbReference type="GO" id="GO:0005524">
    <property type="term" value="F:ATP binding"/>
    <property type="evidence" value="ECO:0007669"/>
    <property type="project" value="UniProtKB-KW"/>
</dbReference>
<dbReference type="EMBL" id="JACRSO010000001">
    <property type="protein sequence ID" value="MBC8527866.1"/>
    <property type="molecule type" value="Genomic_DNA"/>
</dbReference>
<accession>A0A926CY52</accession>
<dbReference type="GO" id="GO:0006637">
    <property type="term" value="P:acyl-CoA metabolic process"/>
    <property type="evidence" value="ECO:0007669"/>
    <property type="project" value="TreeGrafter"/>
</dbReference>
<sequence length="556" mass="62465">MANFLKDYLVKTEFTDYEDFARNYILKVPERFNFAYDIVDRYGREYPDKRAIVWCDVQGNEAEFTFKDIMEKSNQAANLLRRLGVKKGDAVMLVLKRRYEFWFYIYALHKLGAIAIPATHLLTAKDIVYRCDAADITTIIAWDEEPLVSAVDAASAICPSLENKLLVGGQREGWVDADAALADESVTFQKPADEDLPHNGDTMLMYFTSGTTGMPKMVAHDYTYPLGHIITAKYWHNVVDDGLHISVADTGWAKAGWGKIYGQWIAGTAQFIYDFDKFVPKDLLEVITKYKVTTFCAPPTIYRFIIKEDLSKYDFSALKYASTAGEALNPEVFNQFREATGITIKEAFGQSESTPILGTFTMLEAKPGSGGKPSPAFHVDLIDEQGRPCDVGEEGELVIYTGDGKPVGLFQGYYRAEELTQSCWSGGVYHTGDLAWRDEDGYFWFVGRADDIIKSSGYRIGPFEVESVLMQHPAVLECAITGVPDPVRGQLVKATIVLAAGYEASDDLAKELQTHVKKNTAPYKYPRVVEFVEELPKTISGKIRRNHLRDKDKKKK</sequence>
<evidence type="ECO:0000313" key="7">
    <source>
        <dbReference type="EMBL" id="MBC8527866.1"/>
    </source>
</evidence>
<dbReference type="RefSeq" id="WP_249283953.1">
    <property type="nucleotide sequence ID" value="NZ_JACRSO010000001.1"/>
</dbReference>
<evidence type="ECO:0000313" key="8">
    <source>
        <dbReference type="Proteomes" id="UP000654279"/>
    </source>
</evidence>
<dbReference type="InterPro" id="IPR020845">
    <property type="entry name" value="AMP-binding_CS"/>
</dbReference>
<dbReference type="GO" id="GO:0015645">
    <property type="term" value="F:fatty acid ligase activity"/>
    <property type="evidence" value="ECO:0007669"/>
    <property type="project" value="TreeGrafter"/>
</dbReference>
<feature type="domain" description="AMP-dependent synthetase/ligase" evidence="5">
    <location>
        <begin position="41"/>
        <end position="414"/>
    </location>
</feature>
<dbReference type="SUPFAM" id="SSF56801">
    <property type="entry name" value="Acetyl-CoA synthetase-like"/>
    <property type="match status" value="1"/>
</dbReference>
<keyword evidence="4" id="KW-0067">ATP-binding</keyword>
<dbReference type="Pfam" id="PF00501">
    <property type="entry name" value="AMP-binding"/>
    <property type="match status" value="1"/>
</dbReference>
<dbReference type="InterPro" id="IPR000873">
    <property type="entry name" value="AMP-dep_synth/lig_dom"/>
</dbReference>
<protein>
    <submittedName>
        <fullName evidence="7">AMP-binding protein</fullName>
    </submittedName>
</protein>
<keyword evidence="8" id="KW-1185">Reference proteome</keyword>
<dbReference type="PROSITE" id="PS00455">
    <property type="entry name" value="AMP_BINDING"/>
    <property type="match status" value="1"/>
</dbReference>
<gene>
    <name evidence="7" type="ORF">H8699_00245</name>
</gene>
<name>A0A926CY52_9FIRM</name>
<feature type="domain" description="AMP-binding enzyme C-terminal" evidence="6">
    <location>
        <begin position="464"/>
        <end position="542"/>
    </location>
</feature>
<dbReference type="InterPro" id="IPR042099">
    <property type="entry name" value="ANL_N_sf"/>
</dbReference>
<dbReference type="FunFam" id="3.30.300.30:FF:000005">
    <property type="entry name" value="Acyl-coenzyme A synthetase ACSM5, mitochondrial"/>
    <property type="match status" value="1"/>
</dbReference>
<dbReference type="PANTHER" id="PTHR43605:SF10">
    <property type="entry name" value="ACYL-COA SYNTHETASE MEDIUM CHAIN FAMILY MEMBER 3"/>
    <property type="match status" value="1"/>
</dbReference>
<organism evidence="7 8">
    <name type="scientific">Luoshenia tenuis</name>
    <dbReference type="NCBI Taxonomy" id="2763654"/>
    <lineage>
        <taxon>Bacteria</taxon>
        <taxon>Bacillati</taxon>
        <taxon>Bacillota</taxon>
        <taxon>Clostridia</taxon>
        <taxon>Christensenellales</taxon>
        <taxon>Christensenellaceae</taxon>
        <taxon>Luoshenia</taxon>
    </lineage>
</organism>
<dbReference type="Gene3D" id="3.40.50.12780">
    <property type="entry name" value="N-terminal domain of ligase-like"/>
    <property type="match status" value="1"/>
</dbReference>
<comment type="caution">
    <text evidence="7">The sequence shown here is derived from an EMBL/GenBank/DDBJ whole genome shotgun (WGS) entry which is preliminary data.</text>
</comment>
<evidence type="ECO:0000256" key="3">
    <source>
        <dbReference type="ARBA" id="ARBA00022741"/>
    </source>
</evidence>
<dbReference type="Proteomes" id="UP000654279">
    <property type="component" value="Unassembled WGS sequence"/>
</dbReference>
<evidence type="ECO:0000259" key="6">
    <source>
        <dbReference type="Pfam" id="PF13193"/>
    </source>
</evidence>
<keyword evidence="3" id="KW-0547">Nucleotide-binding</keyword>
<dbReference type="PANTHER" id="PTHR43605">
    <property type="entry name" value="ACYL-COENZYME A SYNTHETASE"/>
    <property type="match status" value="1"/>
</dbReference>
<dbReference type="InterPro" id="IPR051087">
    <property type="entry name" value="Mitochondrial_ACSM"/>
</dbReference>
<dbReference type="InterPro" id="IPR025110">
    <property type="entry name" value="AMP-bd_C"/>
</dbReference>
<evidence type="ECO:0000259" key="5">
    <source>
        <dbReference type="Pfam" id="PF00501"/>
    </source>
</evidence>
<comment type="similarity">
    <text evidence="1">Belongs to the ATP-dependent AMP-binding enzyme family.</text>
</comment>
<evidence type="ECO:0000256" key="4">
    <source>
        <dbReference type="ARBA" id="ARBA00022840"/>
    </source>
</evidence>
<keyword evidence="2" id="KW-0436">Ligase</keyword>
<reference evidence="7" key="1">
    <citation type="submission" date="2020-08" db="EMBL/GenBank/DDBJ databases">
        <title>Genome public.</title>
        <authorList>
            <person name="Liu C."/>
            <person name="Sun Q."/>
        </authorList>
    </citation>
    <scope>NUCLEOTIDE SEQUENCE</scope>
    <source>
        <strain evidence="7">NSJ-44</strain>
    </source>
</reference>
<dbReference type="Pfam" id="PF13193">
    <property type="entry name" value="AMP-binding_C"/>
    <property type="match status" value="1"/>
</dbReference>
<dbReference type="Gene3D" id="3.30.300.30">
    <property type="match status" value="1"/>
</dbReference>
<evidence type="ECO:0000256" key="2">
    <source>
        <dbReference type="ARBA" id="ARBA00022598"/>
    </source>
</evidence>
<proteinExistence type="inferred from homology"/>
<dbReference type="GO" id="GO:0006633">
    <property type="term" value="P:fatty acid biosynthetic process"/>
    <property type="evidence" value="ECO:0007669"/>
    <property type="project" value="TreeGrafter"/>
</dbReference>
<dbReference type="AlphaFoldDB" id="A0A926CY52"/>